<accession>A0AAV9VKQ9</accession>
<gene>
    <name evidence="2" type="ORF">TWF730_005433</name>
</gene>
<organism evidence="2 3">
    <name type="scientific">Orbilia blumenaviensis</name>
    <dbReference type="NCBI Taxonomy" id="1796055"/>
    <lineage>
        <taxon>Eukaryota</taxon>
        <taxon>Fungi</taxon>
        <taxon>Dikarya</taxon>
        <taxon>Ascomycota</taxon>
        <taxon>Pezizomycotina</taxon>
        <taxon>Orbiliomycetes</taxon>
        <taxon>Orbiliales</taxon>
        <taxon>Orbiliaceae</taxon>
        <taxon>Orbilia</taxon>
    </lineage>
</organism>
<dbReference type="PANTHER" id="PTHR39697:SF1">
    <property type="entry name" value="RICIN B LECTIN DOMAIN-CONTAINING PROTEIN"/>
    <property type="match status" value="1"/>
</dbReference>
<keyword evidence="3" id="KW-1185">Reference proteome</keyword>
<feature type="region of interest" description="Disordered" evidence="1">
    <location>
        <begin position="1"/>
        <end position="23"/>
    </location>
</feature>
<dbReference type="EMBL" id="JAVHNS010000002">
    <property type="protein sequence ID" value="KAK6361719.1"/>
    <property type="molecule type" value="Genomic_DNA"/>
</dbReference>
<reference evidence="2 3" key="1">
    <citation type="submission" date="2019-10" db="EMBL/GenBank/DDBJ databases">
        <authorList>
            <person name="Palmer J.M."/>
        </authorList>
    </citation>
    <scope>NUCLEOTIDE SEQUENCE [LARGE SCALE GENOMIC DNA]</scope>
    <source>
        <strain evidence="2 3">TWF730</strain>
    </source>
</reference>
<sequence>MSTPTTSNFEASDTDFDQGMDRPVLTLNDPPYPGYAYIISYRDTPEVITYHNEGVTISNYEGKLAQRWVCHSKDGWLGFTNDPGETTFFMGYHKPQDQTLVCNVNHHKQNEMFCVRKKAEEGFQILMRSGKDYSALWPVGKHKNGNIAVVRGSDDWWGFTKTP</sequence>
<name>A0AAV9VKQ9_9PEZI</name>
<comment type="caution">
    <text evidence="2">The sequence shown here is derived from an EMBL/GenBank/DDBJ whole genome shotgun (WGS) entry which is preliminary data.</text>
</comment>
<proteinExistence type="predicted"/>
<evidence type="ECO:0000256" key="1">
    <source>
        <dbReference type="SAM" id="MobiDB-lite"/>
    </source>
</evidence>
<evidence type="ECO:0000313" key="3">
    <source>
        <dbReference type="Proteomes" id="UP001373714"/>
    </source>
</evidence>
<dbReference type="PANTHER" id="PTHR39697">
    <property type="entry name" value="RICIN B LECTIN DOMAIN-CONTAINING PROTEIN-RELATED"/>
    <property type="match status" value="1"/>
</dbReference>
<dbReference type="AlphaFoldDB" id="A0AAV9VKQ9"/>
<dbReference type="Proteomes" id="UP001373714">
    <property type="component" value="Unassembled WGS sequence"/>
</dbReference>
<feature type="compositionally biased region" description="Polar residues" evidence="1">
    <location>
        <begin position="1"/>
        <end position="11"/>
    </location>
</feature>
<evidence type="ECO:0000313" key="2">
    <source>
        <dbReference type="EMBL" id="KAK6361719.1"/>
    </source>
</evidence>
<protein>
    <submittedName>
        <fullName evidence="2">Uncharacterized protein</fullName>
    </submittedName>
</protein>